<dbReference type="PROSITE" id="PS50157">
    <property type="entry name" value="ZINC_FINGER_C2H2_2"/>
    <property type="match status" value="1"/>
</dbReference>
<dbReference type="OrthoDB" id="6910977at2759"/>
<comment type="caution">
    <text evidence="3">The sequence shown here is derived from an EMBL/GenBank/DDBJ whole genome shotgun (WGS) entry which is preliminary data.</text>
</comment>
<dbReference type="VEuPathDB" id="FungiDB:C7M61_000755"/>
<dbReference type="GO" id="GO:0008270">
    <property type="term" value="F:zinc ion binding"/>
    <property type="evidence" value="ECO:0007669"/>
    <property type="project" value="UniProtKB-KW"/>
</dbReference>
<evidence type="ECO:0000313" key="4">
    <source>
        <dbReference type="Proteomes" id="UP000241107"/>
    </source>
</evidence>
<dbReference type="InterPro" id="IPR013087">
    <property type="entry name" value="Znf_C2H2_type"/>
</dbReference>
<dbReference type="InterPro" id="IPR036236">
    <property type="entry name" value="Znf_C2H2_sf"/>
</dbReference>
<evidence type="ECO:0000259" key="2">
    <source>
        <dbReference type="PROSITE" id="PS50157"/>
    </source>
</evidence>
<evidence type="ECO:0000256" key="1">
    <source>
        <dbReference type="PROSITE-ProRule" id="PRU00042"/>
    </source>
</evidence>
<dbReference type="GeneID" id="36564147"/>
<sequence>MFILNGDSSNNNRSSSLGMRSLAADNVAALPWLSAREDLGMVRDKRFESGFHTPPYNQGFHAFDPSQTAFNLSPTIHLNPAREADHSHQAKRLHVGEEWGSFTDKQQGQPSQGLALYYPTLTQPDIPGNVQDDYWRNQMYQNFDQTVSPQVANSFLFPDATMSSTISKSPLYSSQTQESPASSITFDSLKCQDGPRLSNANSETNLYSEYFDQNAKPIPWPSLDLLDGIVPAQQEDPFEALISIPSEQLSSAEITPRAQLALPFSQTEHTEYADPPKVIDRKRKTEERLRSLYDRVGEPESCDQPIECGCCGKTVNGYIELARHMDEEKHLRENFCPDENCTFSIIGFNRRIALRRHICNHHLKDYNARRKMDQHYCSLHENKDDRLDKMKEFLDLVYICRVPQCSRAFYRLDSLLRHQRCVHQPGPPHVMKHHY</sequence>
<keyword evidence="4" id="KW-1185">Reference proteome</keyword>
<dbReference type="SUPFAM" id="SSF57667">
    <property type="entry name" value="beta-beta-alpha zinc fingers"/>
    <property type="match status" value="1"/>
</dbReference>
<protein>
    <recommendedName>
        <fullName evidence="2">C2H2-type domain-containing protein</fullName>
    </recommendedName>
</protein>
<keyword evidence="1" id="KW-0479">Metal-binding</keyword>
<dbReference type="SMART" id="SM00355">
    <property type="entry name" value="ZnF_C2H2"/>
    <property type="match status" value="3"/>
</dbReference>
<dbReference type="STRING" id="418784.A0A2P7YYP8"/>
<organism evidence="3 4">
    <name type="scientific">Candidozyma pseudohaemuli</name>
    <dbReference type="NCBI Taxonomy" id="418784"/>
    <lineage>
        <taxon>Eukaryota</taxon>
        <taxon>Fungi</taxon>
        <taxon>Dikarya</taxon>
        <taxon>Ascomycota</taxon>
        <taxon>Saccharomycotina</taxon>
        <taxon>Pichiomycetes</taxon>
        <taxon>Metschnikowiaceae</taxon>
        <taxon>Candidozyma</taxon>
    </lineage>
</organism>
<evidence type="ECO:0000313" key="3">
    <source>
        <dbReference type="EMBL" id="PSK41083.1"/>
    </source>
</evidence>
<dbReference type="AlphaFoldDB" id="A0A2P7YYP8"/>
<accession>A0A2P7YYP8</accession>
<dbReference type="Gene3D" id="3.30.160.60">
    <property type="entry name" value="Classic Zinc Finger"/>
    <property type="match status" value="1"/>
</dbReference>
<gene>
    <name evidence="3" type="ORF">C7M61_000755</name>
</gene>
<dbReference type="Proteomes" id="UP000241107">
    <property type="component" value="Unassembled WGS sequence"/>
</dbReference>
<proteinExistence type="predicted"/>
<dbReference type="EMBL" id="PYFQ01000001">
    <property type="protein sequence ID" value="PSK41083.1"/>
    <property type="molecule type" value="Genomic_DNA"/>
</dbReference>
<feature type="domain" description="C2H2-type" evidence="2">
    <location>
        <begin position="398"/>
        <end position="428"/>
    </location>
</feature>
<keyword evidence="1" id="KW-0863">Zinc-finger</keyword>
<dbReference type="PROSITE" id="PS00028">
    <property type="entry name" value="ZINC_FINGER_C2H2_1"/>
    <property type="match status" value="2"/>
</dbReference>
<dbReference type="RefSeq" id="XP_024715782.1">
    <property type="nucleotide sequence ID" value="XM_024856183.1"/>
</dbReference>
<reference evidence="3 4" key="1">
    <citation type="submission" date="2018-03" db="EMBL/GenBank/DDBJ databases">
        <title>Candida pseudohaemulonii genome assembly and annotation.</title>
        <authorList>
            <person name="Munoz J.F."/>
            <person name="Gade L.G."/>
            <person name="Chow N.A."/>
            <person name="Litvintseva A.P."/>
            <person name="Loparev V.N."/>
            <person name="Cuomo C.A."/>
        </authorList>
    </citation>
    <scope>NUCLEOTIDE SEQUENCE [LARGE SCALE GENOMIC DNA]</scope>
    <source>
        <strain evidence="3 4">B12108</strain>
    </source>
</reference>
<name>A0A2P7YYP8_9ASCO</name>
<keyword evidence="1" id="KW-0862">Zinc</keyword>